<feature type="region of interest" description="Disordered" evidence="1">
    <location>
        <begin position="138"/>
        <end position="191"/>
    </location>
</feature>
<dbReference type="OrthoDB" id="5582182at2759"/>
<organism evidence="2 3">
    <name type="scientific">Austropuccinia psidii MF-1</name>
    <dbReference type="NCBI Taxonomy" id="1389203"/>
    <lineage>
        <taxon>Eukaryota</taxon>
        <taxon>Fungi</taxon>
        <taxon>Dikarya</taxon>
        <taxon>Basidiomycota</taxon>
        <taxon>Pucciniomycotina</taxon>
        <taxon>Pucciniomycetes</taxon>
        <taxon>Pucciniales</taxon>
        <taxon>Sphaerophragmiaceae</taxon>
        <taxon>Austropuccinia</taxon>
    </lineage>
</organism>
<reference evidence="2" key="1">
    <citation type="submission" date="2021-03" db="EMBL/GenBank/DDBJ databases">
        <title>Draft genome sequence of rust myrtle Austropuccinia psidii MF-1, a brazilian biotype.</title>
        <authorList>
            <person name="Quecine M.C."/>
            <person name="Pachon D.M.R."/>
            <person name="Bonatelli M.L."/>
            <person name="Correr F.H."/>
            <person name="Franceschini L.M."/>
            <person name="Leite T.F."/>
            <person name="Margarido G.R.A."/>
            <person name="Almeida C.A."/>
            <person name="Ferrarezi J.A."/>
            <person name="Labate C.A."/>
        </authorList>
    </citation>
    <scope>NUCLEOTIDE SEQUENCE</scope>
    <source>
        <strain evidence="2">MF-1</strain>
    </source>
</reference>
<accession>A0A9Q3L4H9</accession>
<feature type="compositionally biased region" description="Basic residues" evidence="1">
    <location>
        <begin position="166"/>
        <end position="178"/>
    </location>
</feature>
<feature type="compositionally biased region" description="Basic and acidic residues" evidence="1">
    <location>
        <begin position="138"/>
        <end position="149"/>
    </location>
</feature>
<dbReference type="AlphaFoldDB" id="A0A9Q3L4H9"/>
<protein>
    <submittedName>
        <fullName evidence="2">Uncharacterized protein</fullName>
    </submittedName>
</protein>
<gene>
    <name evidence="2" type="ORF">O181_132182</name>
</gene>
<sequence>MKAPECFDGTKPFIFSSFIQSGQLIFHNNPANLSQDREKVLYATSFPISSAEKWIEPYISNPTNQDPNYLLNKWSLFESQLFTLFGDPNEVRKSEEELDSLRMKGRDCHPGIWINWPPILQELVYFTLELDTRYHGRQKDQCHHQEKKPQASKSNSSHPQTFSSSSKKKKKNRQKRDKPHSSLLNKDFKLMNSKKEGKSRRVYVPIVVGIIVFSPVSKGLRTGFPNPQAIFPAREMPE</sequence>
<comment type="caution">
    <text evidence="2">The sequence shown here is derived from an EMBL/GenBank/DDBJ whole genome shotgun (WGS) entry which is preliminary data.</text>
</comment>
<evidence type="ECO:0000256" key="1">
    <source>
        <dbReference type="SAM" id="MobiDB-lite"/>
    </source>
</evidence>
<name>A0A9Q3L4H9_9BASI</name>
<evidence type="ECO:0000313" key="2">
    <source>
        <dbReference type="EMBL" id="MBW0592467.1"/>
    </source>
</evidence>
<keyword evidence="3" id="KW-1185">Reference proteome</keyword>
<dbReference type="Proteomes" id="UP000765509">
    <property type="component" value="Unassembled WGS sequence"/>
</dbReference>
<feature type="compositionally biased region" description="Polar residues" evidence="1">
    <location>
        <begin position="151"/>
        <end position="162"/>
    </location>
</feature>
<dbReference type="EMBL" id="AVOT02148429">
    <property type="protein sequence ID" value="MBW0592467.1"/>
    <property type="molecule type" value="Genomic_DNA"/>
</dbReference>
<proteinExistence type="predicted"/>
<evidence type="ECO:0000313" key="3">
    <source>
        <dbReference type="Proteomes" id="UP000765509"/>
    </source>
</evidence>